<evidence type="ECO:0000313" key="2">
    <source>
        <dbReference type="Proteomes" id="UP000249890"/>
    </source>
</evidence>
<dbReference type="EMBL" id="CP021780">
    <property type="protein sequence ID" value="ASA21938.1"/>
    <property type="molecule type" value="Genomic_DNA"/>
</dbReference>
<sequence>MSILSEVLISGSVPNKIVINKEDGIPYVIFAVHHQGEVIMMGPLLGRENKDWFNSCWLISKNDLLERYYLPYTE</sequence>
<dbReference type="KEGG" id="pdh:B9T62_14830"/>
<dbReference type="OrthoDB" id="2666358at2"/>
<keyword evidence="2" id="KW-1185">Reference proteome</keyword>
<evidence type="ECO:0000313" key="1">
    <source>
        <dbReference type="EMBL" id="ASA21938.1"/>
    </source>
</evidence>
<protein>
    <submittedName>
        <fullName evidence="1">Uncharacterized protein</fullName>
    </submittedName>
</protein>
<reference evidence="1 2" key="1">
    <citation type="submission" date="2017-06" db="EMBL/GenBank/DDBJ databases">
        <title>Complete genome sequence of Paenibacillus donghaensis KCTC 13049T isolated from East Sea sediment, South Korea.</title>
        <authorList>
            <person name="Jung B.K."/>
            <person name="Hong S.-J."/>
            <person name="Shin J.-H."/>
        </authorList>
    </citation>
    <scope>NUCLEOTIDE SEQUENCE [LARGE SCALE GENOMIC DNA]</scope>
    <source>
        <strain evidence="1 2">KCTC 13049</strain>
    </source>
</reference>
<proteinExistence type="predicted"/>
<dbReference type="AlphaFoldDB" id="A0A2Z2KS62"/>
<name>A0A2Z2KS62_9BACL</name>
<dbReference type="RefSeq" id="WP_087915943.1">
    <property type="nucleotide sequence ID" value="NZ_CP021780.1"/>
</dbReference>
<dbReference type="Proteomes" id="UP000249890">
    <property type="component" value="Chromosome"/>
</dbReference>
<accession>A0A2Z2KS62</accession>
<organism evidence="1 2">
    <name type="scientific">Paenibacillus donghaensis</name>
    <dbReference type="NCBI Taxonomy" id="414771"/>
    <lineage>
        <taxon>Bacteria</taxon>
        <taxon>Bacillati</taxon>
        <taxon>Bacillota</taxon>
        <taxon>Bacilli</taxon>
        <taxon>Bacillales</taxon>
        <taxon>Paenibacillaceae</taxon>
        <taxon>Paenibacillus</taxon>
    </lineage>
</organism>
<gene>
    <name evidence="1" type="ORF">B9T62_14830</name>
</gene>